<dbReference type="Gene3D" id="3.40.50.720">
    <property type="entry name" value="NAD(P)-binding Rossmann-like Domain"/>
    <property type="match status" value="1"/>
</dbReference>
<keyword evidence="7" id="KW-0560">Oxidoreductase</keyword>
<dbReference type="GO" id="GO:0005789">
    <property type="term" value="C:endoplasmic reticulum membrane"/>
    <property type="evidence" value="ECO:0007669"/>
    <property type="project" value="TreeGrafter"/>
</dbReference>
<dbReference type="Pfam" id="PF00106">
    <property type="entry name" value="adh_short"/>
    <property type="match status" value="1"/>
</dbReference>
<keyword evidence="14" id="KW-1185">Reference proteome</keyword>
<evidence type="ECO:0000256" key="2">
    <source>
        <dbReference type="ARBA" id="ARBA00004760"/>
    </source>
</evidence>
<feature type="transmembrane region" description="Helical" evidence="12">
    <location>
        <begin position="292"/>
        <end position="310"/>
    </location>
</feature>
<keyword evidence="12" id="KW-1133">Transmembrane helix</keyword>
<dbReference type="InParanoid" id="A0A2T3AF60"/>
<dbReference type="PANTHER" id="PTHR43550">
    <property type="entry name" value="3-KETODIHYDROSPHINGOSINE REDUCTASE"/>
    <property type="match status" value="1"/>
</dbReference>
<name>A0A2T3AF60_9PEZI</name>
<dbReference type="SUPFAM" id="SSF51735">
    <property type="entry name" value="NAD(P)-binding Rossmann-fold domains"/>
    <property type="match status" value="1"/>
</dbReference>
<evidence type="ECO:0000256" key="7">
    <source>
        <dbReference type="ARBA" id="ARBA00023002"/>
    </source>
</evidence>
<dbReference type="OrthoDB" id="10267115at2759"/>
<keyword evidence="6" id="KW-0746">Sphingolipid metabolism</keyword>
<evidence type="ECO:0000256" key="6">
    <source>
        <dbReference type="ARBA" id="ARBA00022919"/>
    </source>
</evidence>
<evidence type="ECO:0000313" key="13">
    <source>
        <dbReference type="EMBL" id="PSR94411.1"/>
    </source>
</evidence>
<protein>
    <recommendedName>
        <fullName evidence="9">3-dehydrosphinganine reductase</fullName>
        <ecNumber evidence="9">1.1.1.102</ecNumber>
    </recommendedName>
</protein>
<dbReference type="EMBL" id="KZ678398">
    <property type="protein sequence ID" value="PSR94411.1"/>
    <property type="molecule type" value="Genomic_DNA"/>
</dbReference>
<gene>
    <name evidence="13" type="ORF">BD289DRAFT_459308</name>
</gene>
<dbReference type="GO" id="GO:0047560">
    <property type="term" value="F:3-dehydrosphinganine reductase activity"/>
    <property type="evidence" value="ECO:0007669"/>
    <property type="project" value="UniProtKB-EC"/>
</dbReference>
<keyword evidence="4" id="KW-0256">Endoplasmic reticulum</keyword>
<reference evidence="13 14" key="1">
    <citation type="journal article" date="2018" name="Mycol. Prog.">
        <title>Coniella lustricola, a new species from submerged detritus.</title>
        <authorList>
            <person name="Raudabaugh D.B."/>
            <person name="Iturriaga T."/>
            <person name="Carver A."/>
            <person name="Mondo S."/>
            <person name="Pangilinan J."/>
            <person name="Lipzen A."/>
            <person name="He G."/>
            <person name="Amirebrahimi M."/>
            <person name="Grigoriev I.V."/>
            <person name="Miller A.N."/>
        </authorList>
    </citation>
    <scope>NUCLEOTIDE SEQUENCE [LARGE SCALE GENOMIC DNA]</scope>
    <source>
        <strain evidence="13 14">B22-T-1</strain>
    </source>
</reference>
<dbReference type="InterPro" id="IPR036291">
    <property type="entry name" value="NAD(P)-bd_dom_sf"/>
</dbReference>
<keyword evidence="12" id="KW-0472">Membrane</keyword>
<dbReference type="Proteomes" id="UP000241462">
    <property type="component" value="Unassembled WGS sequence"/>
</dbReference>
<dbReference type="PRINTS" id="PR00081">
    <property type="entry name" value="GDHRDH"/>
</dbReference>
<evidence type="ECO:0000256" key="11">
    <source>
        <dbReference type="ARBA" id="ARBA00048930"/>
    </source>
</evidence>
<sequence length="329" mass="36291">MGLFSQNQMPVEGKTVLITGGSEGMGLSVACQLAAKGANVVILSRSVDKLNTALKQVAAAAKSPSHQRFHSIPCDVSQPDYARAVIEQVTSWNQGRAPDIVWCIAGMSTPMLFHDDRVMPEMRREMDINFWGSSEMAHAILRTWWTPQPSNTKGSSLTNRQPKHLIFTASVLALYGVVGYTTYNPSKWALRGLADTLTQEALLYPDHPVKIHVVMPGTILSPGFEHEQRVKPEITIELEKDDPQQTPDEVARKAIAGLERGEYYVTVALLGHLMRWGSLGSAARNNALVDTLMIWLMAPIWLIVTAVMNGQVKAHAKKNGHPSTYARKE</sequence>
<dbReference type="AlphaFoldDB" id="A0A2T3AF60"/>
<evidence type="ECO:0000256" key="12">
    <source>
        <dbReference type="SAM" id="Phobius"/>
    </source>
</evidence>
<dbReference type="GO" id="GO:0006666">
    <property type="term" value="P:3-keto-sphinganine metabolic process"/>
    <property type="evidence" value="ECO:0007669"/>
    <property type="project" value="InterPro"/>
</dbReference>
<keyword evidence="12" id="KW-0812">Transmembrane</keyword>
<comment type="subcellular location">
    <subcellularLocation>
        <location evidence="1">Endoplasmic reticulum</location>
    </subcellularLocation>
</comment>
<dbReference type="STRING" id="2025994.A0A2T3AF60"/>
<dbReference type="CDD" id="cd08939">
    <property type="entry name" value="KDSR-like_SDR_c"/>
    <property type="match status" value="1"/>
</dbReference>
<keyword evidence="8" id="KW-0443">Lipid metabolism</keyword>
<evidence type="ECO:0000256" key="9">
    <source>
        <dbReference type="ARBA" id="ARBA00026112"/>
    </source>
</evidence>
<accession>A0A2T3AF60</accession>
<dbReference type="InterPro" id="IPR002347">
    <property type="entry name" value="SDR_fam"/>
</dbReference>
<comment type="pathway">
    <text evidence="2">Lipid metabolism; sphingolipid metabolism.</text>
</comment>
<dbReference type="FunCoup" id="A0A2T3AF60">
    <property type="interactions" value="98"/>
</dbReference>
<evidence type="ECO:0000256" key="1">
    <source>
        <dbReference type="ARBA" id="ARBA00004240"/>
    </source>
</evidence>
<dbReference type="GO" id="GO:0030148">
    <property type="term" value="P:sphingolipid biosynthetic process"/>
    <property type="evidence" value="ECO:0007669"/>
    <property type="project" value="InterPro"/>
</dbReference>
<evidence type="ECO:0000256" key="10">
    <source>
        <dbReference type="ARBA" id="ARBA00044737"/>
    </source>
</evidence>
<evidence type="ECO:0000256" key="4">
    <source>
        <dbReference type="ARBA" id="ARBA00022824"/>
    </source>
</evidence>
<organism evidence="13 14">
    <name type="scientific">Coniella lustricola</name>
    <dbReference type="NCBI Taxonomy" id="2025994"/>
    <lineage>
        <taxon>Eukaryota</taxon>
        <taxon>Fungi</taxon>
        <taxon>Dikarya</taxon>
        <taxon>Ascomycota</taxon>
        <taxon>Pezizomycotina</taxon>
        <taxon>Sordariomycetes</taxon>
        <taxon>Sordariomycetidae</taxon>
        <taxon>Diaporthales</taxon>
        <taxon>Schizoparmaceae</taxon>
        <taxon>Coniella</taxon>
    </lineage>
</organism>
<comment type="catalytic activity">
    <reaction evidence="11">
        <text>sphinganine + NADP(+) = 3-oxosphinganine + NADPH + H(+)</text>
        <dbReference type="Rhea" id="RHEA:22640"/>
        <dbReference type="ChEBI" id="CHEBI:15378"/>
        <dbReference type="ChEBI" id="CHEBI:57783"/>
        <dbReference type="ChEBI" id="CHEBI:57817"/>
        <dbReference type="ChEBI" id="CHEBI:58299"/>
        <dbReference type="ChEBI" id="CHEBI:58349"/>
        <dbReference type="EC" id="1.1.1.102"/>
    </reaction>
    <physiologicalReaction direction="right-to-left" evidence="11">
        <dbReference type="Rhea" id="RHEA:22642"/>
    </physiologicalReaction>
</comment>
<evidence type="ECO:0000256" key="5">
    <source>
        <dbReference type="ARBA" id="ARBA00022857"/>
    </source>
</evidence>
<evidence type="ECO:0000313" key="14">
    <source>
        <dbReference type="Proteomes" id="UP000241462"/>
    </source>
</evidence>
<evidence type="ECO:0000256" key="8">
    <source>
        <dbReference type="ARBA" id="ARBA00023098"/>
    </source>
</evidence>
<dbReference type="EC" id="1.1.1.102" evidence="9"/>
<dbReference type="InterPro" id="IPR045022">
    <property type="entry name" value="KDSR-like"/>
</dbReference>
<keyword evidence="5" id="KW-0521">NADP</keyword>
<evidence type="ECO:0000256" key="3">
    <source>
        <dbReference type="ARBA" id="ARBA00004991"/>
    </source>
</evidence>
<dbReference type="PANTHER" id="PTHR43550:SF3">
    <property type="entry name" value="3-KETODIHYDROSPHINGOSINE REDUCTASE"/>
    <property type="match status" value="1"/>
</dbReference>
<comment type="pathway">
    <text evidence="3">Sphingolipid metabolism.</text>
</comment>
<comment type="function">
    <text evidence="10">Catalyzes the reduction of 3'-oxosphinganine (3-ketodihydrosphingosine/KDS) to sphinganine (dihydrosphingosine/DHS), the second step of de novo sphingolipid biosynthesis.</text>
</comment>
<proteinExistence type="predicted"/>